<feature type="domain" description="Exostosin GT47" evidence="6">
    <location>
        <begin position="180"/>
        <end position="523"/>
    </location>
</feature>
<dbReference type="EMBL" id="CM035427">
    <property type="protein sequence ID" value="KAH7306569.1"/>
    <property type="molecule type" value="Genomic_DNA"/>
</dbReference>
<evidence type="ECO:0000313" key="7">
    <source>
        <dbReference type="EMBL" id="KAH7306569.1"/>
    </source>
</evidence>
<evidence type="ECO:0000256" key="5">
    <source>
        <dbReference type="SAM" id="Phobius"/>
    </source>
</evidence>
<evidence type="ECO:0000256" key="4">
    <source>
        <dbReference type="ARBA" id="ARBA00023034"/>
    </source>
</evidence>
<keyword evidence="5" id="KW-0472">Membrane</keyword>
<dbReference type="AlphaFoldDB" id="A0A8T2S6C9"/>
<accession>A0A8T2S6C9</accession>
<keyword evidence="4" id="KW-0333">Golgi apparatus</keyword>
<comment type="similarity">
    <text evidence="2">Belongs to the glycosyltransferase 47 family.</text>
</comment>
<comment type="subcellular location">
    <subcellularLocation>
        <location evidence="1">Golgi apparatus membrane</location>
        <topology evidence="1">Single-pass type II membrane protein</topology>
    </subcellularLocation>
</comment>
<keyword evidence="5" id="KW-0812">Transmembrane</keyword>
<dbReference type="PANTHER" id="PTHR11062:SF56">
    <property type="entry name" value="XYLOGLUCAN GALACTOSYLTRANSFERASE MUR3"/>
    <property type="match status" value="1"/>
</dbReference>
<dbReference type="InterPro" id="IPR040911">
    <property type="entry name" value="Exostosin_GT47"/>
</dbReference>
<dbReference type="GO" id="GO:0000139">
    <property type="term" value="C:Golgi membrane"/>
    <property type="evidence" value="ECO:0007669"/>
    <property type="project" value="UniProtKB-SubCell"/>
</dbReference>
<dbReference type="PANTHER" id="PTHR11062">
    <property type="entry name" value="EXOSTOSIN HEPARAN SULFATE GLYCOSYLTRANSFERASE -RELATED"/>
    <property type="match status" value="1"/>
</dbReference>
<reference evidence="7" key="1">
    <citation type="submission" date="2021-08" db="EMBL/GenBank/DDBJ databases">
        <title>WGS assembly of Ceratopteris richardii.</title>
        <authorList>
            <person name="Marchant D.B."/>
            <person name="Chen G."/>
            <person name="Jenkins J."/>
            <person name="Shu S."/>
            <person name="Leebens-Mack J."/>
            <person name="Grimwood J."/>
            <person name="Schmutz J."/>
            <person name="Soltis P."/>
            <person name="Soltis D."/>
            <person name="Chen Z.-H."/>
        </authorList>
    </citation>
    <scope>NUCLEOTIDE SEQUENCE</scope>
    <source>
        <strain evidence="7">Whitten #5841</strain>
        <tissue evidence="7">Leaf</tissue>
    </source>
</reference>
<dbReference type="OrthoDB" id="1924787at2759"/>
<keyword evidence="3" id="KW-0735">Signal-anchor</keyword>
<dbReference type="Pfam" id="PF03016">
    <property type="entry name" value="Exostosin_GT47"/>
    <property type="match status" value="1"/>
</dbReference>
<keyword evidence="5" id="KW-1133">Transmembrane helix</keyword>
<feature type="transmembrane region" description="Helical" evidence="5">
    <location>
        <begin position="21"/>
        <end position="41"/>
    </location>
</feature>
<evidence type="ECO:0000256" key="1">
    <source>
        <dbReference type="ARBA" id="ARBA00004323"/>
    </source>
</evidence>
<evidence type="ECO:0000259" key="6">
    <source>
        <dbReference type="Pfam" id="PF03016"/>
    </source>
</evidence>
<keyword evidence="8" id="KW-1185">Reference proteome</keyword>
<dbReference type="Proteomes" id="UP000825935">
    <property type="component" value="Chromosome 22"/>
</dbReference>
<dbReference type="InterPro" id="IPR004263">
    <property type="entry name" value="Exostosin"/>
</dbReference>
<dbReference type="GO" id="GO:0016757">
    <property type="term" value="F:glycosyltransferase activity"/>
    <property type="evidence" value="ECO:0007669"/>
    <property type="project" value="InterPro"/>
</dbReference>
<evidence type="ECO:0000256" key="3">
    <source>
        <dbReference type="ARBA" id="ARBA00022968"/>
    </source>
</evidence>
<protein>
    <recommendedName>
        <fullName evidence="6">Exostosin GT47 domain-containing protein</fullName>
    </recommendedName>
</protein>
<evidence type="ECO:0000256" key="2">
    <source>
        <dbReference type="ARBA" id="ARBA00010271"/>
    </source>
</evidence>
<dbReference type="OMA" id="EWDIKIK"/>
<sequence length="600" mass="68658">MFGQKYTFPMRKQALTMNQNLHAHCRVLSFVVFVICLFWTISMLRFDIRTIYNLTTAPSPDTLESLAVSISKLHRYADPLRHTTGAKEEDSIPNRGFSLRDSAKVHSRAVGRANVQSSDHNDFMRNSQGFVSSSPTALLADLSETYSPADHDLSTPSHTSFQRTPTISITIANSQQDSCIGRYIYMQSLPAIFNQNLITNCSQYSPTWVDMCRITLNGGLGPVLDDDDGVLSSPHDGLYSWYNTEQFILDVLFHSKMKKYKCLTTNASEAELVYVPFYAGLDLTRYLWGSSVSERDRLSNALAQWLSEQPEWKRMQGRDHFLVTGKISWDFRRPDDNENSWGNKLLRLPQISEMSVLLIENSAVTPIPGEYAIPYPTYFHPHTDTELHEWQGRMRKKRRENLFAFAGASRPEFEESIRGELIEQCRSSRFCKLMECTRGKSKCNSPTAVLKLFQESIFCLQPAGDSYTRRSVFDTIISGCIPVFFNPFTAYTQYEWHLPRNHSTYSVFIPEKEIKAKKTLIEEVLRKIPSSQVRQMRKTVINLIPSVVYAHPDHELEDVRDGFDLAIEGLLAKVKDARHSLRLRAAWANNLINSHEISDE</sequence>
<comment type="caution">
    <text evidence="7">The sequence shown here is derived from an EMBL/GenBank/DDBJ whole genome shotgun (WGS) entry which is preliminary data.</text>
</comment>
<organism evidence="7 8">
    <name type="scientific">Ceratopteris richardii</name>
    <name type="common">Triangle waterfern</name>
    <dbReference type="NCBI Taxonomy" id="49495"/>
    <lineage>
        <taxon>Eukaryota</taxon>
        <taxon>Viridiplantae</taxon>
        <taxon>Streptophyta</taxon>
        <taxon>Embryophyta</taxon>
        <taxon>Tracheophyta</taxon>
        <taxon>Polypodiopsida</taxon>
        <taxon>Polypodiidae</taxon>
        <taxon>Polypodiales</taxon>
        <taxon>Pteridineae</taxon>
        <taxon>Pteridaceae</taxon>
        <taxon>Parkerioideae</taxon>
        <taxon>Ceratopteris</taxon>
    </lineage>
</organism>
<evidence type="ECO:0000313" key="8">
    <source>
        <dbReference type="Proteomes" id="UP000825935"/>
    </source>
</evidence>
<name>A0A8T2S6C9_CERRI</name>
<gene>
    <name evidence="7" type="ORF">KP509_22G020100</name>
</gene>
<proteinExistence type="inferred from homology"/>